<evidence type="ECO:0000313" key="17">
    <source>
        <dbReference type="Proteomes" id="UP000311382"/>
    </source>
</evidence>
<dbReference type="OrthoDB" id="1724672at2759"/>
<keyword evidence="4" id="KW-0808">Transferase</keyword>
<keyword evidence="8" id="KW-0067">ATP-binding</keyword>
<dbReference type="InterPro" id="IPR036117">
    <property type="entry name" value="DhaL_dom_sf"/>
</dbReference>
<evidence type="ECO:0000256" key="4">
    <source>
        <dbReference type="ARBA" id="ARBA00022679"/>
    </source>
</evidence>
<evidence type="ECO:0000256" key="1">
    <source>
        <dbReference type="ARBA" id="ARBA00003264"/>
    </source>
</evidence>
<feature type="domain" description="DhaL" evidence="14">
    <location>
        <begin position="399"/>
        <end position="606"/>
    </location>
</feature>
<gene>
    <name evidence="16" type="ORF">DMC30DRAFT_362404</name>
</gene>
<evidence type="ECO:0000256" key="13">
    <source>
        <dbReference type="SAM" id="MobiDB-lite"/>
    </source>
</evidence>
<dbReference type="Gene3D" id="3.30.1180.20">
    <property type="entry name" value="Dihydroxyacetone kinase, domain 2"/>
    <property type="match status" value="1"/>
</dbReference>
<dbReference type="GO" id="GO:0004371">
    <property type="term" value="F:glycerone kinase activity"/>
    <property type="evidence" value="ECO:0007669"/>
    <property type="project" value="UniProtKB-EC"/>
</dbReference>
<dbReference type="PROSITE" id="PS51481">
    <property type="entry name" value="DHAK"/>
    <property type="match status" value="1"/>
</dbReference>
<evidence type="ECO:0000256" key="7">
    <source>
        <dbReference type="ARBA" id="ARBA00022798"/>
    </source>
</evidence>
<dbReference type="GO" id="GO:0050354">
    <property type="term" value="F:triokinase activity"/>
    <property type="evidence" value="ECO:0007669"/>
    <property type="project" value="UniProtKB-EC"/>
</dbReference>
<feature type="non-terminal residue" evidence="16">
    <location>
        <position position="608"/>
    </location>
</feature>
<feature type="binding site" evidence="12">
    <location>
        <position position="107"/>
    </location>
    <ligand>
        <name>substrate</name>
    </ligand>
</feature>
<comment type="caution">
    <text evidence="16">The sequence shown here is derived from an EMBL/GenBank/DDBJ whole genome shotgun (WGS) entry which is preliminary data.</text>
</comment>
<evidence type="ECO:0000256" key="5">
    <source>
        <dbReference type="ARBA" id="ARBA00022741"/>
    </source>
</evidence>
<keyword evidence="17" id="KW-1185">Reference proteome</keyword>
<dbReference type="UniPathway" id="UPA00617">
    <property type="reaction ID" value="UER00669"/>
</dbReference>
<evidence type="ECO:0000256" key="11">
    <source>
        <dbReference type="PIRSR" id="PIRSR612734-1"/>
    </source>
</evidence>
<feature type="binding site" evidence="12">
    <location>
        <position position="102"/>
    </location>
    <ligand>
        <name>substrate</name>
    </ligand>
</feature>
<feature type="binding site" evidence="12">
    <location>
        <begin position="51"/>
        <end position="54"/>
    </location>
    <ligand>
        <name>substrate</name>
    </ligand>
</feature>
<dbReference type="AlphaFoldDB" id="A0A5C5FYR5"/>
<feature type="active site" description="Tele-hemiaminal-histidine intermediate" evidence="11">
    <location>
        <position position="220"/>
    </location>
</feature>
<evidence type="ECO:0000256" key="12">
    <source>
        <dbReference type="PIRSR" id="PIRSR612734-2"/>
    </source>
</evidence>
<keyword evidence="6" id="KW-0418">Kinase</keyword>
<evidence type="ECO:0000259" key="15">
    <source>
        <dbReference type="PROSITE" id="PS51481"/>
    </source>
</evidence>
<evidence type="ECO:0000256" key="10">
    <source>
        <dbReference type="ARBA" id="ARBA00048898"/>
    </source>
</evidence>
<dbReference type="GO" id="GO:0005524">
    <property type="term" value="F:ATP binding"/>
    <property type="evidence" value="ECO:0007669"/>
    <property type="project" value="UniProtKB-KW"/>
</dbReference>
<dbReference type="FunFam" id="1.25.40.340:FF:000001">
    <property type="entry name" value="Dihydroxyacetone kinase 1"/>
    <property type="match status" value="1"/>
</dbReference>
<accession>A0A5C5FYR5</accession>
<comment type="similarity">
    <text evidence="3">Belongs to the dihydroxyacetone kinase (DAK) family.</text>
</comment>
<comment type="pathway">
    <text evidence="2">Polyol metabolism; glycerol fermentation; glycerone phosphate from glycerol (oxidative route): step 2/2.</text>
</comment>
<dbReference type="PANTHER" id="PTHR28629:SF14">
    <property type="entry name" value="DIHYDROXYACETONE KINASE 1"/>
    <property type="match status" value="1"/>
</dbReference>
<organism evidence="16 17">
    <name type="scientific">Rhodotorula diobovata</name>
    <dbReference type="NCBI Taxonomy" id="5288"/>
    <lineage>
        <taxon>Eukaryota</taxon>
        <taxon>Fungi</taxon>
        <taxon>Dikarya</taxon>
        <taxon>Basidiomycota</taxon>
        <taxon>Pucciniomycotina</taxon>
        <taxon>Microbotryomycetes</taxon>
        <taxon>Sporidiobolales</taxon>
        <taxon>Sporidiobolaceae</taxon>
        <taxon>Rhodotorula</taxon>
    </lineage>
</organism>
<dbReference type="EMBL" id="SOZI01000033">
    <property type="protein sequence ID" value="TNY21968.1"/>
    <property type="molecule type" value="Genomic_DNA"/>
</dbReference>
<reference evidence="16 17" key="1">
    <citation type="submission" date="2019-03" db="EMBL/GenBank/DDBJ databases">
        <title>Rhodosporidium diobovatum UCD-FST 08-225 genome sequencing, assembly, and annotation.</title>
        <authorList>
            <person name="Fakankun I.U."/>
            <person name="Fristensky B."/>
            <person name="Levin D.B."/>
        </authorList>
    </citation>
    <scope>NUCLEOTIDE SEQUENCE [LARGE SCALE GENOMIC DNA]</scope>
    <source>
        <strain evidence="16 17">UCD-FST 08-225</strain>
    </source>
</reference>
<evidence type="ECO:0000259" key="14">
    <source>
        <dbReference type="PROSITE" id="PS51480"/>
    </source>
</evidence>
<dbReference type="InterPro" id="IPR012734">
    <property type="entry name" value="DhaK_ATP"/>
</dbReference>
<dbReference type="Pfam" id="PF02734">
    <property type="entry name" value="Dak2"/>
    <property type="match status" value="1"/>
</dbReference>
<evidence type="ECO:0000256" key="8">
    <source>
        <dbReference type="ARBA" id="ARBA00022840"/>
    </source>
</evidence>
<dbReference type="SMART" id="SM01120">
    <property type="entry name" value="Dak2"/>
    <property type="match status" value="1"/>
</dbReference>
<dbReference type="SUPFAM" id="SSF82549">
    <property type="entry name" value="DAK1/DegV-like"/>
    <property type="match status" value="1"/>
</dbReference>
<dbReference type="PANTHER" id="PTHR28629">
    <property type="entry name" value="TRIOKINASE/FMN CYCLASE"/>
    <property type="match status" value="1"/>
</dbReference>
<protein>
    <submittedName>
        <fullName evidence="16">Dak1 domain-containing protein</fullName>
    </submittedName>
</protein>
<dbReference type="PROSITE" id="PS51480">
    <property type="entry name" value="DHAL"/>
    <property type="match status" value="1"/>
</dbReference>
<keyword evidence="5" id="KW-0547">Nucleotide-binding</keyword>
<evidence type="ECO:0000256" key="3">
    <source>
        <dbReference type="ARBA" id="ARBA00008757"/>
    </source>
</evidence>
<name>A0A5C5FYR5_9BASI</name>
<proteinExistence type="inferred from homology"/>
<dbReference type="SUPFAM" id="SSF101473">
    <property type="entry name" value="DhaL-like"/>
    <property type="match status" value="1"/>
</dbReference>
<dbReference type="InterPro" id="IPR004007">
    <property type="entry name" value="DhaL_dom"/>
</dbReference>
<evidence type="ECO:0000256" key="9">
    <source>
        <dbReference type="ARBA" id="ARBA00047974"/>
    </source>
</evidence>
<evidence type="ECO:0000256" key="2">
    <source>
        <dbReference type="ARBA" id="ARBA00004778"/>
    </source>
</evidence>
<comment type="catalytic activity">
    <reaction evidence="10">
        <text>dihydroxyacetone + ATP = dihydroxyacetone phosphate + ADP + H(+)</text>
        <dbReference type="Rhea" id="RHEA:15773"/>
        <dbReference type="ChEBI" id="CHEBI:15378"/>
        <dbReference type="ChEBI" id="CHEBI:16016"/>
        <dbReference type="ChEBI" id="CHEBI:30616"/>
        <dbReference type="ChEBI" id="CHEBI:57642"/>
        <dbReference type="ChEBI" id="CHEBI:456216"/>
        <dbReference type="EC" id="2.7.1.29"/>
    </reaction>
</comment>
<dbReference type="Gene3D" id="1.25.40.340">
    <property type="match status" value="1"/>
</dbReference>
<dbReference type="FunFam" id="3.40.50.10440:FF:000001">
    <property type="entry name" value="Dihydroxyacetone kinase, DhaK subunit"/>
    <property type="match status" value="1"/>
</dbReference>
<dbReference type="Gene3D" id="3.40.50.10440">
    <property type="entry name" value="Dihydroxyacetone kinase, domain 1"/>
    <property type="match status" value="1"/>
</dbReference>
<dbReference type="Proteomes" id="UP000311382">
    <property type="component" value="Unassembled WGS sequence"/>
</dbReference>
<dbReference type="GO" id="GO:0019588">
    <property type="term" value="P:anaerobic glycerol catabolic process"/>
    <property type="evidence" value="ECO:0007669"/>
    <property type="project" value="UniProtKB-UniPathway"/>
</dbReference>
<keyword evidence="7" id="KW-0319">Glycerol metabolism</keyword>
<dbReference type="NCBIfam" id="TIGR02361">
    <property type="entry name" value="dak_ATP"/>
    <property type="match status" value="1"/>
</dbReference>
<dbReference type="InterPro" id="IPR050861">
    <property type="entry name" value="Dihydroxyacetone_Kinase"/>
</dbReference>
<dbReference type="Pfam" id="PF02733">
    <property type="entry name" value="Dak1"/>
    <property type="match status" value="1"/>
</dbReference>
<sequence>MGKHILNDPKSAIVDSLKGLAFLNPATELYDSTLLLRSPAKDRVHLLCGGGGGHEPAHAAFVGEGMLSAAVSGQVFASPNAGQVEKALAKLSLAKGTLIVVKNYTGDVLQFGLAKERWSATHLESDAVRMVVVGDDVSVPREQGALTGRRGLTGTVLVYKLAGALAAQAASLDEVEHVARVVAERCGTIGMGLEHCHVPGTDKGEAYLKDDEAEIGMGIHNEPGIRKLSPIPSAAKLVDEFLTTLTSTSDPERSYLPFEKDGNEVILVVNNLGGLPELELGVVAKEAAEWLANKRIKVKRAVAGSFMTSLNLPGFSLTLLLLPREGIPAPASSSGSSLTVTSDLLVDLFDAPTDAPAWKWTFKGEPDMRVLDPEDDGKAARKEDVVGDEVKGPKPTDSKLFMSALEEALKAVIRAEPEITRYDTIAGDGDAGLTLKAGAEGILDAIAQNRVPDDDVVAAMVAISAVVEKEMGGTSGGLYAILLSGLSKGLLEAARDQGAKEATREVWARGLELALNTLYQYTRARPPSRTLVDPLSSFILTFSSSPTDPKTLTRAFSDAKEAAEATRDLDAKAGRAAYVDQDKIRDAAVPDAGAWGVMKMLEGVHKVL</sequence>
<dbReference type="STRING" id="5288.A0A5C5FYR5"/>
<dbReference type="FunFam" id="3.30.1180.20:FF:000001">
    <property type="entry name" value="Dihydroxyacetone kinase 1"/>
    <property type="match status" value="1"/>
</dbReference>
<dbReference type="GO" id="GO:0005829">
    <property type="term" value="C:cytosol"/>
    <property type="evidence" value="ECO:0007669"/>
    <property type="project" value="TreeGrafter"/>
</dbReference>
<dbReference type="InterPro" id="IPR004006">
    <property type="entry name" value="DhaK_dom"/>
</dbReference>
<feature type="domain" description="DhaK" evidence="15">
    <location>
        <begin position="8"/>
        <end position="358"/>
    </location>
</feature>
<comment type="function">
    <text evidence="1">Catalyzes both the phosphorylation of dihydroxyacetone and of glyceraldehyde.</text>
</comment>
<feature type="region of interest" description="Disordered" evidence="13">
    <location>
        <begin position="369"/>
        <end position="394"/>
    </location>
</feature>
<comment type="catalytic activity">
    <reaction evidence="9">
        <text>D-glyceraldehyde + ATP = D-glyceraldehyde 3-phosphate + ADP + H(+)</text>
        <dbReference type="Rhea" id="RHEA:13941"/>
        <dbReference type="ChEBI" id="CHEBI:15378"/>
        <dbReference type="ChEBI" id="CHEBI:17378"/>
        <dbReference type="ChEBI" id="CHEBI:30616"/>
        <dbReference type="ChEBI" id="CHEBI:59776"/>
        <dbReference type="ChEBI" id="CHEBI:456216"/>
        <dbReference type="EC" id="2.7.1.28"/>
    </reaction>
</comment>
<evidence type="ECO:0000256" key="6">
    <source>
        <dbReference type="ARBA" id="ARBA00022777"/>
    </source>
</evidence>
<evidence type="ECO:0000313" key="16">
    <source>
        <dbReference type="EMBL" id="TNY21968.1"/>
    </source>
</evidence>